<reference evidence="2 3" key="1">
    <citation type="submission" date="2020-08" db="EMBL/GenBank/DDBJ databases">
        <title>Genomic Encyclopedia of Type Strains, Phase IV (KMG-IV): sequencing the most valuable type-strain genomes for metagenomic binning, comparative biology and taxonomic classification.</title>
        <authorList>
            <person name="Goeker M."/>
        </authorList>
    </citation>
    <scope>NUCLEOTIDE SEQUENCE [LARGE SCALE GENOMIC DNA]</scope>
    <source>
        <strain evidence="2 3">DSM 45385</strain>
    </source>
</reference>
<organism evidence="2 3">
    <name type="scientific">Nonomuraea endophytica</name>
    <dbReference type="NCBI Taxonomy" id="714136"/>
    <lineage>
        <taxon>Bacteria</taxon>
        <taxon>Bacillati</taxon>
        <taxon>Actinomycetota</taxon>
        <taxon>Actinomycetes</taxon>
        <taxon>Streptosporangiales</taxon>
        <taxon>Streptosporangiaceae</taxon>
        <taxon>Nonomuraea</taxon>
    </lineage>
</organism>
<dbReference type="EMBL" id="JACHIN010000006">
    <property type="protein sequence ID" value="MBB5079077.1"/>
    <property type="molecule type" value="Genomic_DNA"/>
</dbReference>
<feature type="transmembrane region" description="Helical" evidence="1">
    <location>
        <begin position="37"/>
        <end position="58"/>
    </location>
</feature>
<keyword evidence="3" id="KW-1185">Reference proteome</keyword>
<evidence type="ECO:0000313" key="2">
    <source>
        <dbReference type="EMBL" id="MBB5079077.1"/>
    </source>
</evidence>
<dbReference type="RefSeq" id="WP_184964443.1">
    <property type="nucleotide sequence ID" value="NZ_JACHIN010000006.1"/>
</dbReference>
<keyword evidence="1" id="KW-1133">Transmembrane helix</keyword>
<keyword evidence="1" id="KW-0472">Membrane</keyword>
<evidence type="ECO:0000256" key="1">
    <source>
        <dbReference type="SAM" id="Phobius"/>
    </source>
</evidence>
<dbReference type="SUPFAM" id="SSF69304">
    <property type="entry name" value="Tricorn protease N-terminal domain"/>
    <property type="match status" value="1"/>
</dbReference>
<keyword evidence="1" id="KW-0812">Transmembrane</keyword>
<accession>A0A7W8EHY5</accession>
<comment type="caution">
    <text evidence="2">The sequence shown here is derived from an EMBL/GenBank/DDBJ whole genome shotgun (WGS) entry which is preliminary data.</text>
</comment>
<protein>
    <recommendedName>
        <fullName evidence="4">WD40 repeat domain-containing protein</fullName>
    </recommendedName>
</protein>
<sequence>MTRLRDALGDLAEQAPRVDLAEAAIAGHLRRRRTGRVVAALATATALAVTGAAVTLPWTSTAISVAAQGTEKAPDLPATAVGPLGYAYQTPCVVKPKLDCSTSHWRVVTRSGKTYRLPDAPAHSSTGFTMPVSISRDGRMLAYYDPREGAHVVHDLERGTRTVSRLRLSEDRVGIGSLLFVSDDGRHLAFDPREGSKEPGMVIDVRTGAKVEVPGTFEPVSLKDGVVSLVRYLKTDLWLMPVTGGGKPVRFDGTFIMFSELSPDGRTVAAVRHQRHLAEELTLLDAKNGGTLRTVAIRGLPEDRGAVTATGPWRGSGEIAITYSGTTGLRTFAVDVSSGRARPLERFPGNRPGLTLPGRVEVK</sequence>
<dbReference type="InterPro" id="IPR011042">
    <property type="entry name" value="6-blade_b-propeller_TolB-like"/>
</dbReference>
<evidence type="ECO:0000313" key="3">
    <source>
        <dbReference type="Proteomes" id="UP000568380"/>
    </source>
</evidence>
<dbReference type="Gene3D" id="2.120.10.30">
    <property type="entry name" value="TolB, C-terminal domain"/>
    <property type="match status" value="1"/>
</dbReference>
<name>A0A7W8EHY5_9ACTN</name>
<dbReference type="AlphaFoldDB" id="A0A7W8EHY5"/>
<proteinExistence type="predicted"/>
<evidence type="ECO:0008006" key="4">
    <source>
        <dbReference type="Google" id="ProtNLM"/>
    </source>
</evidence>
<gene>
    <name evidence="2" type="ORF">HNR40_004563</name>
</gene>
<dbReference type="Proteomes" id="UP000568380">
    <property type="component" value="Unassembled WGS sequence"/>
</dbReference>